<proteinExistence type="predicted"/>
<name>A0A8H9IHH1_9ALTE</name>
<organism evidence="1 2">
    <name type="scientific">Paraglaciecola chathamensis</name>
    <dbReference type="NCBI Taxonomy" id="368405"/>
    <lineage>
        <taxon>Bacteria</taxon>
        <taxon>Pseudomonadati</taxon>
        <taxon>Pseudomonadota</taxon>
        <taxon>Gammaproteobacteria</taxon>
        <taxon>Alteromonadales</taxon>
        <taxon>Alteromonadaceae</taxon>
        <taxon>Paraglaciecola</taxon>
    </lineage>
</organism>
<evidence type="ECO:0000313" key="2">
    <source>
        <dbReference type="Proteomes" id="UP000622604"/>
    </source>
</evidence>
<reference evidence="1" key="1">
    <citation type="journal article" date="2014" name="Int. J. Syst. Evol. Microbiol.">
        <title>Complete genome sequence of Corynebacterium casei LMG S-19264T (=DSM 44701T), isolated from a smear-ripened cheese.</title>
        <authorList>
            <consortium name="US DOE Joint Genome Institute (JGI-PGF)"/>
            <person name="Walter F."/>
            <person name="Albersmeier A."/>
            <person name="Kalinowski J."/>
            <person name="Ruckert C."/>
        </authorList>
    </citation>
    <scope>NUCLEOTIDE SEQUENCE</scope>
    <source>
        <strain evidence="1">KCTC 32337</strain>
    </source>
</reference>
<protein>
    <submittedName>
        <fullName evidence="1">Uncharacterized protein</fullName>
    </submittedName>
</protein>
<dbReference type="EMBL" id="BMZC01000023">
    <property type="protein sequence ID" value="GGZ83243.1"/>
    <property type="molecule type" value="Genomic_DNA"/>
</dbReference>
<comment type="caution">
    <text evidence="1">The sequence shown here is derived from an EMBL/GenBank/DDBJ whole genome shotgun (WGS) entry which is preliminary data.</text>
</comment>
<dbReference type="Proteomes" id="UP000622604">
    <property type="component" value="Unassembled WGS sequence"/>
</dbReference>
<evidence type="ECO:0000313" key="1">
    <source>
        <dbReference type="EMBL" id="GGZ83243.1"/>
    </source>
</evidence>
<dbReference type="AlphaFoldDB" id="A0A8H9IHH1"/>
<reference evidence="1" key="2">
    <citation type="submission" date="2020-09" db="EMBL/GenBank/DDBJ databases">
        <authorList>
            <person name="Sun Q."/>
            <person name="Kim S."/>
        </authorList>
    </citation>
    <scope>NUCLEOTIDE SEQUENCE</scope>
    <source>
        <strain evidence="1">KCTC 32337</strain>
    </source>
</reference>
<dbReference type="RefSeq" id="WP_191867363.1">
    <property type="nucleotide sequence ID" value="NZ_BMZC01000023.1"/>
</dbReference>
<gene>
    <name evidence="1" type="ORF">GCM10011274_46090</name>
</gene>
<accession>A0A8H9IHH1</accession>
<sequence length="131" mass="15372">MIRFYCLFRSRMAKHEVIERLLARNISDGQWHTGEYDEADFLTKQKLALAEIRKCRKRYINRTQKENVTIIKLAEYPELKVVYDESLNGHYIQFPTIENGYPGVKIDCNPISLYRNVLGPKPALLQKPQTV</sequence>